<evidence type="ECO:0000259" key="5">
    <source>
        <dbReference type="Pfam" id="PF13407"/>
    </source>
</evidence>
<dbReference type="SUPFAM" id="SSF53822">
    <property type="entry name" value="Periplasmic binding protein-like I"/>
    <property type="match status" value="1"/>
</dbReference>
<dbReference type="EMBL" id="BAAAQM010000039">
    <property type="protein sequence ID" value="GAA1987959.1"/>
    <property type="molecule type" value="Genomic_DNA"/>
</dbReference>
<feature type="chain" id="PRO_5045239519" evidence="4">
    <location>
        <begin position="24"/>
        <end position="378"/>
    </location>
</feature>
<reference evidence="6 7" key="1">
    <citation type="journal article" date="2019" name="Int. J. Syst. Evol. Microbiol.">
        <title>The Global Catalogue of Microorganisms (GCM) 10K type strain sequencing project: providing services to taxonomists for standard genome sequencing and annotation.</title>
        <authorList>
            <consortium name="The Broad Institute Genomics Platform"/>
            <consortium name="The Broad Institute Genome Sequencing Center for Infectious Disease"/>
            <person name="Wu L."/>
            <person name="Ma J."/>
        </authorList>
    </citation>
    <scope>NUCLEOTIDE SEQUENCE [LARGE SCALE GENOMIC DNA]</scope>
    <source>
        <strain evidence="6 7">JCM 16013</strain>
    </source>
</reference>
<comment type="subcellular location">
    <subcellularLocation>
        <location evidence="1">Cell envelope</location>
    </subcellularLocation>
</comment>
<dbReference type="RefSeq" id="WP_344660355.1">
    <property type="nucleotide sequence ID" value="NZ_BAAAQM010000039.1"/>
</dbReference>
<evidence type="ECO:0000256" key="3">
    <source>
        <dbReference type="SAM" id="MobiDB-lite"/>
    </source>
</evidence>
<protein>
    <submittedName>
        <fullName evidence="6">Substrate-binding domain-containing protein</fullName>
    </submittedName>
</protein>
<dbReference type="InterPro" id="IPR050555">
    <property type="entry name" value="Bact_Solute-Bind_Prot2"/>
</dbReference>
<comment type="caution">
    <text evidence="6">The sequence shown here is derived from an EMBL/GenBank/DDBJ whole genome shotgun (WGS) entry which is preliminary data.</text>
</comment>
<dbReference type="Pfam" id="PF13407">
    <property type="entry name" value="Peripla_BP_4"/>
    <property type="match status" value="1"/>
</dbReference>
<dbReference type="PROSITE" id="PS51257">
    <property type="entry name" value="PROKAR_LIPOPROTEIN"/>
    <property type="match status" value="1"/>
</dbReference>
<evidence type="ECO:0000313" key="6">
    <source>
        <dbReference type="EMBL" id="GAA1987959.1"/>
    </source>
</evidence>
<dbReference type="Proteomes" id="UP001499854">
    <property type="component" value="Unassembled WGS sequence"/>
</dbReference>
<accession>A0ABN2SL49</accession>
<sequence>MKKQMLRVLVATAATGLALSACSSGKSVSSSSSGSSSTGSAASSSGGASGKKPFIGVILPDSKSSVRWESQDRPSLEAAFKAKGLKYDIQNAQGDKNQFQTIGDQMLNEGVTVLVIVDLDSGSGSAVLAKAKAQGVATIDYDRLTLGGGADYYVSYDNVAVGKLQGQGLLQCLSGQTKPTVAELNGAPTDNNATLFAQGYNSVLDPKYADGTLTKGPNQSVTGWDNPTAGTDFEQMLTSTPNIGGVLVANDGMAQSVIAILKKNHLNGKVPVTGQDATVAGLQSILAGDQCMSVFKDTKKEAAAAAELAIALANGTPASSATATVHDPQLNKDVKSVLLTPEAITKANINDVFTAGGADKAQVCTSEFASACSAAGIG</sequence>
<organism evidence="6 7">
    <name type="scientific">Catenulispora subtropica</name>
    <dbReference type="NCBI Taxonomy" id="450798"/>
    <lineage>
        <taxon>Bacteria</taxon>
        <taxon>Bacillati</taxon>
        <taxon>Actinomycetota</taxon>
        <taxon>Actinomycetes</taxon>
        <taxon>Catenulisporales</taxon>
        <taxon>Catenulisporaceae</taxon>
        <taxon>Catenulispora</taxon>
    </lineage>
</organism>
<evidence type="ECO:0000256" key="1">
    <source>
        <dbReference type="ARBA" id="ARBA00004196"/>
    </source>
</evidence>
<feature type="domain" description="Periplasmic binding protein" evidence="5">
    <location>
        <begin position="55"/>
        <end position="316"/>
    </location>
</feature>
<feature type="compositionally biased region" description="Low complexity" evidence="3">
    <location>
        <begin position="21"/>
        <end position="46"/>
    </location>
</feature>
<evidence type="ECO:0000313" key="7">
    <source>
        <dbReference type="Proteomes" id="UP001499854"/>
    </source>
</evidence>
<dbReference type="Gene3D" id="3.40.50.2300">
    <property type="match status" value="2"/>
</dbReference>
<dbReference type="PANTHER" id="PTHR30036">
    <property type="entry name" value="D-XYLOSE-BINDING PERIPLASMIC PROTEIN"/>
    <property type="match status" value="1"/>
</dbReference>
<evidence type="ECO:0000256" key="4">
    <source>
        <dbReference type="SAM" id="SignalP"/>
    </source>
</evidence>
<keyword evidence="2 4" id="KW-0732">Signal</keyword>
<feature type="region of interest" description="Disordered" evidence="3">
    <location>
        <begin position="21"/>
        <end position="49"/>
    </location>
</feature>
<proteinExistence type="predicted"/>
<feature type="signal peptide" evidence="4">
    <location>
        <begin position="1"/>
        <end position="23"/>
    </location>
</feature>
<keyword evidence="7" id="KW-1185">Reference proteome</keyword>
<gene>
    <name evidence="6" type="ORF">GCM10009838_58460</name>
</gene>
<dbReference type="InterPro" id="IPR028082">
    <property type="entry name" value="Peripla_BP_I"/>
</dbReference>
<dbReference type="InterPro" id="IPR025997">
    <property type="entry name" value="SBP_2_dom"/>
</dbReference>
<name>A0ABN2SL49_9ACTN</name>
<dbReference type="PANTHER" id="PTHR30036:SF1">
    <property type="entry name" value="D-XYLOSE-BINDING PERIPLASMIC PROTEIN"/>
    <property type="match status" value="1"/>
</dbReference>
<evidence type="ECO:0000256" key="2">
    <source>
        <dbReference type="ARBA" id="ARBA00022729"/>
    </source>
</evidence>